<dbReference type="Gene3D" id="3.30.2070.10">
    <property type="entry name" value="Formate dehydrogenase/DMSO reductase"/>
    <property type="match status" value="1"/>
</dbReference>
<dbReference type="InterPro" id="IPR030948">
    <property type="entry name" value="TAT_var_transloc_signal_dom"/>
</dbReference>
<dbReference type="NCBIfam" id="TIGR04519">
    <property type="entry name" value="MoCo_extend_TAT"/>
    <property type="match status" value="1"/>
</dbReference>
<dbReference type="InterPro" id="IPR017896">
    <property type="entry name" value="4Fe4S_Fe-S-bd"/>
</dbReference>
<feature type="domain" description="4Fe-4S ferredoxin-type" evidence="1">
    <location>
        <begin position="793"/>
        <end position="823"/>
    </location>
</feature>
<sequence length="1062" mass="116402">MSQKKYWKGLEELHETPAFQESKANEFKEDLPFDISGGLLQAETPRRDFLKFLGFSTAAAVVAASCEMPVRKVIPYAIKPEDIQPGVANYYASSFVDGGEYCAVVVKTREGRPIKIDANTKSTITGCGTSARVQASVLNLYDKARLRQPHANGKEETFSNIDKMIMEGLAAAAGKSIYLLTSTIISPTTKEVVAKFLAKYPNAKHVTYDAISHSGMLQANMESYGKQTLPSYHFDKAKTIVSLDADFLGTWLSPVEFSQQYASNRRVNKGNLNMSRHYQIEPTHTVSGASADYRATCRPSELGAVAAALYAAVASGTAPSFANKHLNEVIAKAASDLKTGNGLVVCGSNDKNIQVVVNAINSAIGANGATINWAVTSNYKEGIDANMVALVADMQAGNVGALLMHGVNPAYDYYEADKFTAALANVPVSVSFADRMDETAQKVKFVTPDHNWLESWGDAEPKTGYFGLIQPAIAPLFKTRAFQDSLLIWAGAGQTYHDIWNNYWSAKLGGQSGIDIALQEGVIEPSAPAMGGASFAGNLSAALAGIQSAPKGSEMELVLYQNVAIGYGGVWSNNPWLQELPDPITKATWDNYICMSPKTAKEKFDAELNSISEVEANKKQAKITWNGKELLLPIVVVPGMHNDVVAVAFGYGRDKGVGRAAATGVDKNGKPVGGKNAYPFVRYNAATQTFDYTNTAIKIAADASSHPIAITQTHHSYEGRPIIHEFTLEEFSKDPEALLRERYAEIGHFSEKPWEHHEAPAKGYDPDMDAKFRDEGTLYPDHTEKPRYEAIHWGMSIDLSTCTGCAACVVACQAENNISVVGKTHVLKSQEMHWLRIDRYFSGDPNNPDSVQTVFQPMMCQHCDNAPCENVCPVNATSHSSEGLNQMTYNRCIGTKYCANNCPYKVRHFNWMDWNGADCFADNLYEDDRRDDMNDDLTRMVLNPDVTVRSRGVMEKCSFCVQRQQEGKLAAKKAGIPLNDSHVYTACSSACANGCITFGNVNDPNSKIAQLRNNTDKERVFYVLEQIHVLPNVSYMSKIRNTEKITAGTNEDLMINRSKLIS</sequence>
<dbReference type="Gene3D" id="3.30.70.20">
    <property type="match status" value="2"/>
</dbReference>
<proteinExistence type="predicted"/>
<evidence type="ECO:0000259" key="1">
    <source>
        <dbReference type="PROSITE" id="PS51379"/>
    </source>
</evidence>
<comment type="caution">
    <text evidence="2">The sequence shown here is derived from an EMBL/GenBank/DDBJ whole genome shotgun (WGS) entry which is preliminary data.</text>
</comment>
<gene>
    <name evidence="2" type="ORF">GCM10023092_07070</name>
</gene>
<accession>A0ABP8MJL2</accession>
<dbReference type="Proteomes" id="UP001501410">
    <property type="component" value="Unassembled WGS sequence"/>
</dbReference>
<dbReference type="Pfam" id="PF13247">
    <property type="entry name" value="Fer4_11"/>
    <property type="match status" value="1"/>
</dbReference>
<evidence type="ECO:0000313" key="2">
    <source>
        <dbReference type="EMBL" id="GAA4450702.1"/>
    </source>
</evidence>
<organism evidence="2 3">
    <name type="scientific">Rurimicrobium arvi</name>
    <dbReference type="NCBI Taxonomy" id="2049916"/>
    <lineage>
        <taxon>Bacteria</taxon>
        <taxon>Pseudomonadati</taxon>
        <taxon>Bacteroidota</taxon>
        <taxon>Chitinophagia</taxon>
        <taxon>Chitinophagales</taxon>
        <taxon>Chitinophagaceae</taxon>
        <taxon>Rurimicrobium</taxon>
    </lineage>
</organism>
<dbReference type="PANTHER" id="PTHR42783:SF3">
    <property type="entry name" value="GLUTAMATE SYNTHASE [NADPH] SMALL CHAIN-RELATED"/>
    <property type="match status" value="1"/>
</dbReference>
<dbReference type="Gene3D" id="3.40.50.740">
    <property type="match status" value="1"/>
</dbReference>
<feature type="domain" description="4Fe-4S ferredoxin-type" evidence="1">
    <location>
        <begin position="851"/>
        <end position="882"/>
    </location>
</feature>
<dbReference type="RefSeq" id="WP_344822749.1">
    <property type="nucleotide sequence ID" value="NZ_BAABEZ010000004.1"/>
</dbReference>
<dbReference type="SUPFAM" id="SSF54862">
    <property type="entry name" value="4Fe-4S ferredoxins"/>
    <property type="match status" value="1"/>
</dbReference>
<evidence type="ECO:0000313" key="3">
    <source>
        <dbReference type="Proteomes" id="UP001501410"/>
    </source>
</evidence>
<feature type="domain" description="4Fe-4S ferredoxin-type" evidence="1">
    <location>
        <begin position="883"/>
        <end position="912"/>
    </location>
</feature>
<protein>
    <submittedName>
        <fullName evidence="2">TAT-variant-translocated molybdopterin oxidoreductase</fullName>
    </submittedName>
</protein>
<dbReference type="CDD" id="cd10551">
    <property type="entry name" value="PsrB"/>
    <property type="match status" value="1"/>
</dbReference>
<dbReference type="PROSITE" id="PS51379">
    <property type="entry name" value="4FE4S_FER_2"/>
    <property type="match status" value="3"/>
</dbReference>
<dbReference type="PANTHER" id="PTHR42783">
    <property type="entry name" value="GLUTAMATE SYNTHASE [NADPH] SMALL CHAIN"/>
    <property type="match status" value="1"/>
</dbReference>
<dbReference type="EMBL" id="BAABEZ010000004">
    <property type="protein sequence ID" value="GAA4450702.1"/>
    <property type="molecule type" value="Genomic_DNA"/>
</dbReference>
<keyword evidence="3" id="KW-1185">Reference proteome</keyword>
<dbReference type="SUPFAM" id="SSF53706">
    <property type="entry name" value="Formate dehydrogenase/DMSO reductase, domains 1-3"/>
    <property type="match status" value="1"/>
</dbReference>
<name>A0ABP8MJL2_9BACT</name>
<reference evidence="3" key="1">
    <citation type="journal article" date="2019" name="Int. J. Syst. Evol. Microbiol.">
        <title>The Global Catalogue of Microorganisms (GCM) 10K type strain sequencing project: providing services to taxonomists for standard genome sequencing and annotation.</title>
        <authorList>
            <consortium name="The Broad Institute Genomics Platform"/>
            <consortium name="The Broad Institute Genome Sequencing Center for Infectious Disease"/>
            <person name="Wu L."/>
            <person name="Ma J."/>
        </authorList>
    </citation>
    <scope>NUCLEOTIDE SEQUENCE [LARGE SCALE GENOMIC DNA]</scope>
    <source>
        <strain evidence="3">JCM 31921</strain>
    </source>
</reference>